<dbReference type="PANTHER" id="PTHR45848">
    <property type="entry name" value="DUAL SPECIFICITY PROTEIN PHOSPHATASE 12 FAMILY MEMBER"/>
    <property type="match status" value="1"/>
</dbReference>
<gene>
    <name evidence="6" type="ORF">GMOD_00008225</name>
</gene>
<evidence type="ECO:0000313" key="6">
    <source>
        <dbReference type="EMBL" id="RMZ68517.1"/>
    </source>
</evidence>
<evidence type="ECO:0000256" key="5">
    <source>
        <dbReference type="SAM" id="MobiDB-lite"/>
    </source>
</evidence>
<accession>A0A3M7M1Y6</accession>
<dbReference type="SUPFAM" id="SSF52799">
    <property type="entry name" value="(Phosphotyrosine protein) phosphatases II"/>
    <property type="match status" value="1"/>
</dbReference>
<sequence length="198" mass="22374">MSYLLHGRTSHNAMGWLDVVPRTHNRLYIGGLYALYHTDLVQAAGITHVLSVINYEVMGPEAAGGEKLEGLGLKHFHIRAEDDPNENLLQYFDAGVRFIHDALSAPTPSTSSSSTPSTTNNPRNPQSSYTVQWQLCEGRPICEPNVGFREQLEVWGRMCGVEGEEGEKRRVYEEWVEGKFVGEVWEWERRGKDRSAKL</sequence>
<dbReference type="Proteomes" id="UP000265663">
    <property type="component" value="Unassembled WGS sequence"/>
</dbReference>
<dbReference type="InterPro" id="IPR029021">
    <property type="entry name" value="Prot-tyrosine_phosphatase-like"/>
</dbReference>
<dbReference type="OrthoDB" id="10252009at2759"/>
<keyword evidence="3" id="KW-0378">Hydrolase</keyword>
<keyword evidence="4" id="KW-0904">Protein phosphatase</keyword>
<dbReference type="GO" id="GO:0008138">
    <property type="term" value="F:protein tyrosine/serine/threonine phosphatase activity"/>
    <property type="evidence" value="ECO:0007669"/>
    <property type="project" value="TreeGrafter"/>
</dbReference>
<dbReference type="GO" id="GO:0004725">
    <property type="term" value="F:protein tyrosine phosphatase activity"/>
    <property type="evidence" value="ECO:0007669"/>
    <property type="project" value="UniProtKB-EC"/>
</dbReference>
<evidence type="ECO:0000256" key="4">
    <source>
        <dbReference type="ARBA" id="ARBA00022912"/>
    </source>
</evidence>
<dbReference type="Gene3D" id="3.90.190.10">
    <property type="entry name" value="Protein tyrosine phosphatase superfamily"/>
    <property type="match status" value="1"/>
</dbReference>
<evidence type="ECO:0000313" key="7">
    <source>
        <dbReference type="Proteomes" id="UP000265663"/>
    </source>
</evidence>
<dbReference type="EMBL" id="KE747816">
    <property type="protein sequence ID" value="RMZ68517.1"/>
    <property type="molecule type" value="Genomic_DNA"/>
</dbReference>
<feature type="region of interest" description="Disordered" evidence="5">
    <location>
        <begin position="105"/>
        <end position="127"/>
    </location>
</feature>
<evidence type="ECO:0000256" key="2">
    <source>
        <dbReference type="ARBA" id="ARBA00013064"/>
    </source>
</evidence>
<dbReference type="EC" id="3.1.3.48" evidence="2"/>
<organism evidence="6 7">
    <name type="scientific">Pyrenophora seminiperda CCB06</name>
    <dbReference type="NCBI Taxonomy" id="1302712"/>
    <lineage>
        <taxon>Eukaryota</taxon>
        <taxon>Fungi</taxon>
        <taxon>Dikarya</taxon>
        <taxon>Ascomycota</taxon>
        <taxon>Pezizomycotina</taxon>
        <taxon>Dothideomycetes</taxon>
        <taxon>Pleosporomycetidae</taxon>
        <taxon>Pleosporales</taxon>
        <taxon>Pleosporineae</taxon>
        <taxon>Pleosporaceae</taxon>
        <taxon>Pyrenophora</taxon>
    </lineage>
</organism>
<comment type="similarity">
    <text evidence="1">Belongs to the protein-tyrosine phosphatase family. Non-receptor class dual specificity subfamily.</text>
</comment>
<keyword evidence="7" id="KW-1185">Reference proteome</keyword>
<dbReference type="GO" id="GO:0005634">
    <property type="term" value="C:nucleus"/>
    <property type="evidence" value="ECO:0007669"/>
    <property type="project" value="TreeGrafter"/>
</dbReference>
<protein>
    <recommendedName>
        <fullName evidence="2">protein-tyrosine-phosphatase</fullName>
        <ecNumber evidence="2">3.1.3.48</ecNumber>
    </recommendedName>
</protein>
<reference evidence="6 7" key="1">
    <citation type="journal article" date="2014" name="PLoS ONE">
        <title>De novo Genome Assembly of the Fungal Plant Pathogen Pyrenophora semeniperda.</title>
        <authorList>
            <person name="Soliai M.M."/>
            <person name="Meyer S.E."/>
            <person name="Udall J.A."/>
            <person name="Elzinga D.E."/>
            <person name="Hermansen R.A."/>
            <person name="Bodily P.M."/>
            <person name="Hart A.A."/>
            <person name="Coleman C.E."/>
        </authorList>
    </citation>
    <scope>NUCLEOTIDE SEQUENCE [LARGE SCALE GENOMIC DNA]</scope>
    <source>
        <strain evidence="6 7">CCB06</strain>
        <tissue evidence="6">Mycelium</tissue>
    </source>
</reference>
<dbReference type="PANTHER" id="PTHR45848:SF4">
    <property type="entry name" value="DUAL SPECIFICITY PROTEIN PHOSPHATASE 12"/>
    <property type="match status" value="1"/>
</dbReference>
<name>A0A3M7M1Y6_9PLEO</name>
<evidence type="ECO:0000256" key="1">
    <source>
        <dbReference type="ARBA" id="ARBA00008601"/>
    </source>
</evidence>
<dbReference type="AlphaFoldDB" id="A0A3M7M1Y6"/>
<evidence type="ECO:0000256" key="3">
    <source>
        <dbReference type="ARBA" id="ARBA00022801"/>
    </source>
</evidence>
<proteinExistence type="inferred from homology"/>